<organism evidence="1 2">
    <name type="scientific">Paenibacillus mesotrionivorans</name>
    <dbReference type="NCBI Taxonomy" id="3160968"/>
    <lineage>
        <taxon>Bacteria</taxon>
        <taxon>Bacillati</taxon>
        <taxon>Bacillota</taxon>
        <taxon>Bacilli</taxon>
        <taxon>Bacillales</taxon>
        <taxon>Paenibacillaceae</taxon>
        <taxon>Paenibacillus</taxon>
    </lineage>
</organism>
<keyword evidence="1" id="KW-0808">Transferase</keyword>
<proteinExistence type="predicted"/>
<evidence type="ECO:0000313" key="2">
    <source>
        <dbReference type="Proteomes" id="UP001631969"/>
    </source>
</evidence>
<comment type="caution">
    <text evidence="1">The sequence shown here is derived from an EMBL/GenBank/DDBJ whole genome shotgun (WGS) entry which is preliminary data.</text>
</comment>
<protein>
    <submittedName>
        <fullName evidence="1">Sensor histidine kinase</fullName>
        <ecNumber evidence="1">2.7.13.3</ecNumber>
    </submittedName>
</protein>
<dbReference type="Proteomes" id="UP001631969">
    <property type="component" value="Unassembled WGS sequence"/>
</dbReference>
<evidence type="ECO:0000313" key="1">
    <source>
        <dbReference type="EMBL" id="MFM9328198.1"/>
    </source>
</evidence>
<reference evidence="1" key="1">
    <citation type="submission" date="2024-12" db="EMBL/GenBank/DDBJ databases">
        <authorList>
            <person name="Wu N."/>
        </authorList>
    </citation>
    <scope>NUCLEOTIDE SEQUENCE</scope>
    <source>
        <strain evidence="1">P15</strain>
    </source>
</reference>
<dbReference type="EMBL" id="JBJURJ010000004">
    <property type="protein sequence ID" value="MFM9328198.1"/>
    <property type="molecule type" value="Genomic_DNA"/>
</dbReference>
<name>A0ACC7NU15_9BACL</name>
<gene>
    <name evidence="1" type="ORF">ACI1P1_07865</name>
</gene>
<keyword evidence="2" id="KW-1185">Reference proteome</keyword>
<dbReference type="EC" id="2.7.13.3" evidence="1"/>
<accession>A0ACC7NU15</accession>
<sequence length="600" mass="69173">MFKAHIQKLSLSIFPKIIMMFLLLLLPLYTAGLLVNQKGENNVRREIAGSVQARVQYFNRSLEREIERMVQLQQQYVNDKNLLDLSVSSSILSDFQKSQAINALYDNLLLLKSSSPYVQSVSVHLSTMGKTITTQGYVLPLEEEKFDFLKLSASQSSGPLIIWSNRLFLRSVYPDRVYDAGQSRNPLYILEIELSSSEVKEELEHILEPNNGAVLLQNDSWVLTSSTAPELAEELQQYANGSGRVEREMYTTSVESLRLTRGDFLIAQASSPLLGTRLMIAMPEREIFGPLQTYRQMFWVLLLVSIVVVVIFALWIFRYIHRPLVRLMKVFRQMENGNLEMEIFHRAKDEFHTLYTQFNTMVRKLKAAIDELYEQKLHTQKAELKQLQSNIHPHFLYNTFYIIYRMAKVEDLDSVRKLARLLGDYFRFISRNAGDEVPLLLEVEHARNYMDIQAFRFGNRIKMSFGEIPPGCGHIQVPKLILQPLIENAFHYGLEHKGQEGRLEVEMELRQGVLVLSVHDNGTAPEAAALEAWNKRLDHREPLLEITGTMNVHRRLRMKFGPDSGMEIYRNEWGGVSVRLLIPVDEWKKGEHDVPDSGRG</sequence>
<keyword evidence="1" id="KW-0418">Kinase</keyword>